<organism evidence="2 3">
    <name type="scientific">Stieleria bergensis</name>
    <dbReference type="NCBI Taxonomy" id="2528025"/>
    <lineage>
        <taxon>Bacteria</taxon>
        <taxon>Pseudomonadati</taxon>
        <taxon>Planctomycetota</taxon>
        <taxon>Planctomycetia</taxon>
        <taxon>Pirellulales</taxon>
        <taxon>Pirellulaceae</taxon>
        <taxon>Stieleria</taxon>
    </lineage>
</organism>
<dbReference type="EMBL" id="CP036272">
    <property type="protein sequence ID" value="QDT62655.1"/>
    <property type="molecule type" value="Genomic_DNA"/>
</dbReference>
<dbReference type="PANTHER" id="PTHR34203:SF15">
    <property type="entry name" value="SLL1173 PROTEIN"/>
    <property type="match status" value="1"/>
</dbReference>
<dbReference type="Proteomes" id="UP000315003">
    <property type="component" value="Chromosome"/>
</dbReference>
<evidence type="ECO:0000313" key="2">
    <source>
        <dbReference type="EMBL" id="QDT62655.1"/>
    </source>
</evidence>
<name>A0A517T2P8_9BACT</name>
<evidence type="ECO:0000313" key="3">
    <source>
        <dbReference type="Proteomes" id="UP000315003"/>
    </source>
</evidence>
<dbReference type="InterPro" id="IPR029063">
    <property type="entry name" value="SAM-dependent_MTases_sf"/>
</dbReference>
<dbReference type="PANTHER" id="PTHR34203">
    <property type="entry name" value="METHYLTRANSFERASE, FKBM FAMILY PROTEIN"/>
    <property type="match status" value="1"/>
</dbReference>
<protein>
    <recommendedName>
        <fullName evidence="1">Methyltransferase FkbM domain-containing protein</fullName>
    </recommendedName>
</protein>
<dbReference type="InterPro" id="IPR006342">
    <property type="entry name" value="FkbM_mtfrase"/>
</dbReference>
<dbReference type="InterPro" id="IPR052514">
    <property type="entry name" value="SAM-dependent_MTase"/>
</dbReference>
<sequence>MRVSRLVLSVGGRVRQAVVVQCETQRAASPQWAAHGTASGNQAQFTRNENEYLNQGHIEMIQSSKQIVQQSPLKGVYQWFSNRCRARRFWRNSELDQKGRAFYQQFFSDGDIVFDVGANVGHRSRMFHRLGATVVAVEPQLPCIRHLEVVFRRSERFHLVRSALGASVGEAEMLISNESTISTLSAEWVRMVKESGRFATSQWNQRAIVPVETLDNLIERYGTPAFVKIDVEGFEKEVIAGLSRPVGALSLEYTPENIEGTLSCIQQLCDIAPCEFQYSDGETLEFALPDWVDADSIRSVLEQVPLNDFGDVYVQFQQPS</sequence>
<dbReference type="Pfam" id="PF05050">
    <property type="entry name" value="Methyltransf_21"/>
    <property type="match status" value="1"/>
</dbReference>
<dbReference type="NCBIfam" id="TIGR01444">
    <property type="entry name" value="fkbM_fam"/>
    <property type="match status" value="1"/>
</dbReference>
<reference evidence="2 3" key="1">
    <citation type="submission" date="2019-02" db="EMBL/GenBank/DDBJ databases">
        <title>Deep-cultivation of Planctomycetes and their phenomic and genomic characterization uncovers novel biology.</title>
        <authorList>
            <person name="Wiegand S."/>
            <person name="Jogler M."/>
            <person name="Boedeker C."/>
            <person name="Pinto D."/>
            <person name="Vollmers J."/>
            <person name="Rivas-Marin E."/>
            <person name="Kohn T."/>
            <person name="Peeters S.H."/>
            <person name="Heuer A."/>
            <person name="Rast P."/>
            <person name="Oberbeckmann S."/>
            <person name="Bunk B."/>
            <person name="Jeske O."/>
            <person name="Meyerdierks A."/>
            <person name="Storesund J.E."/>
            <person name="Kallscheuer N."/>
            <person name="Luecker S."/>
            <person name="Lage O.M."/>
            <person name="Pohl T."/>
            <person name="Merkel B.J."/>
            <person name="Hornburger P."/>
            <person name="Mueller R.-W."/>
            <person name="Bruemmer F."/>
            <person name="Labrenz M."/>
            <person name="Spormann A.M."/>
            <person name="Op den Camp H."/>
            <person name="Overmann J."/>
            <person name="Amann R."/>
            <person name="Jetten M.S.M."/>
            <person name="Mascher T."/>
            <person name="Medema M.H."/>
            <person name="Devos D.P."/>
            <person name="Kaster A.-K."/>
            <person name="Ovreas L."/>
            <person name="Rohde M."/>
            <person name="Galperin M.Y."/>
            <person name="Jogler C."/>
        </authorList>
    </citation>
    <scope>NUCLEOTIDE SEQUENCE [LARGE SCALE GENOMIC DNA]</scope>
    <source>
        <strain evidence="2 3">SV_7m_r</strain>
    </source>
</reference>
<evidence type="ECO:0000259" key="1">
    <source>
        <dbReference type="Pfam" id="PF05050"/>
    </source>
</evidence>
<accession>A0A517T2P8</accession>
<proteinExistence type="predicted"/>
<dbReference type="Gene3D" id="3.40.50.150">
    <property type="entry name" value="Vaccinia Virus protein VP39"/>
    <property type="match status" value="1"/>
</dbReference>
<gene>
    <name evidence="2" type="ORF">SV7mr_52050</name>
</gene>
<feature type="domain" description="Methyltransferase FkbM" evidence="1">
    <location>
        <begin position="115"/>
        <end position="245"/>
    </location>
</feature>
<keyword evidence="3" id="KW-1185">Reference proteome</keyword>
<dbReference type="AlphaFoldDB" id="A0A517T2P8"/>
<dbReference type="SUPFAM" id="SSF53335">
    <property type="entry name" value="S-adenosyl-L-methionine-dependent methyltransferases"/>
    <property type="match status" value="1"/>
</dbReference>